<feature type="domain" description="SGNH hydrolase-type esterase" evidence="1">
    <location>
        <begin position="37"/>
        <end position="199"/>
    </location>
</feature>
<dbReference type="Pfam" id="PF13472">
    <property type="entry name" value="Lipase_GDSL_2"/>
    <property type="match status" value="1"/>
</dbReference>
<dbReference type="InterPro" id="IPR036514">
    <property type="entry name" value="SGNH_hydro_sf"/>
</dbReference>
<dbReference type="CDD" id="cd00229">
    <property type="entry name" value="SGNH_hydrolase"/>
    <property type="match status" value="1"/>
</dbReference>
<organism evidence="2 3">
    <name type="scientific">Methylorubrum suomiense</name>
    <dbReference type="NCBI Taxonomy" id="144191"/>
    <lineage>
        <taxon>Bacteria</taxon>
        <taxon>Pseudomonadati</taxon>
        <taxon>Pseudomonadota</taxon>
        <taxon>Alphaproteobacteria</taxon>
        <taxon>Hyphomicrobiales</taxon>
        <taxon>Methylobacteriaceae</taxon>
        <taxon>Methylorubrum</taxon>
    </lineage>
</organism>
<sequence length="219" mass="23849">MRKILNLLCNLHLLIVFVMMLVSEATLAKDAPLRVVAFGTSLTARGGWQDALAQTLERCGGRAVTVETIARVGASSRWALEAVADVVAQRPDIVLVEFAVNDAALNRFMLPSTSESNLRRIVAVLQSGSPPPRIVLMAMNPVIGLRGIIRPFLDRYYDINARVAESEGLMFVDHRPAWKKLSLSELASALPDGSHPRPETASRLIVPALGAALFPDCRE</sequence>
<dbReference type="Gene3D" id="3.40.50.1110">
    <property type="entry name" value="SGNH hydrolase"/>
    <property type="match status" value="1"/>
</dbReference>
<dbReference type="RefSeq" id="WP_238308931.1">
    <property type="nucleotide sequence ID" value="NZ_BPRE01000030.1"/>
</dbReference>
<reference evidence="2" key="1">
    <citation type="journal article" date="2021" name="Front. Microbiol.">
        <title>Comprehensive Comparative Genomics and Phenotyping of Methylobacterium Species.</title>
        <authorList>
            <person name="Alessa O."/>
            <person name="Ogura Y."/>
            <person name="Fujitani Y."/>
            <person name="Takami H."/>
            <person name="Hayashi T."/>
            <person name="Sahin N."/>
            <person name="Tani A."/>
        </authorList>
    </citation>
    <scope>NUCLEOTIDE SEQUENCE</scope>
    <source>
        <strain evidence="2">DSM 14458</strain>
    </source>
</reference>
<dbReference type="SUPFAM" id="SSF52266">
    <property type="entry name" value="SGNH hydrolase"/>
    <property type="match status" value="1"/>
</dbReference>
<dbReference type="Proteomes" id="UP001055093">
    <property type="component" value="Unassembled WGS sequence"/>
</dbReference>
<gene>
    <name evidence="2" type="ORF">BGCPKDLD_5237</name>
</gene>
<protein>
    <recommendedName>
        <fullName evidence="1">SGNH hydrolase-type esterase domain-containing protein</fullName>
    </recommendedName>
</protein>
<evidence type="ECO:0000313" key="3">
    <source>
        <dbReference type="Proteomes" id="UP001055093"/>
    </source>
</evidence>
<dbReference type="EMBL" id="BPRE01000030">
    <property type="protein sequence ID" value="GJE78619.1"/>
    <property type="molecule type" value="Genomic_DNA"/>
</dbReference>
<proteinExistence type="predicted"/>
<evidence type="ECO:0000259" key="1">
    <source>
        <dbReference type="Pfam" id="PF13472"/>
    </source>
</evidence>
<dbReference type="InterPro" id="IPR013830">
    <property type="entry name" value="SGNH_hydro"/>
</dbReference>
<keyword evidence="3" id="KW-1185">Reference proteome</keyword>
<accession>A0ABQ4V3Q3</accession>
<comment type="caution">
    <text evidence="2">The sequence shown here is derived from an EMBL/GenBank/DDBJ whole genome shotgun (WGS) entry which is preliminary data.</text>
</comment>
<reference evidence="2" key="2">
    <citation type="submission" date="2021-08" db="EMBL/GenBank/DDBJ databases">
        <authorList>
            <person name="Tani A."/>
            <person name="Ola A."/>
            <person name="Ogura Y."/>
            <person name="Katsura K."/>
            <person name="Hayashi T."/>
        </authorList>
    </citation>
    <scope>NUCLEOTIDE SEQUENCE</scope>
    <source>
        <strain evidence="2">DSM 14458</strain>
    </source>
</reference>
<name>A0ABQ4V3Q3_9HYPH</name>
<evidence type="ECO:0000313" key="2">
    <source>
        <dbReference type="EMBL" id="GJE78619.1"/>
    </source>
</evidence>